<evidence type="ECO:0000256" key="1">
    <source>
        <dbReference type="SAM" id="SignalP"/>
    </source>
</evidence>
<protein>
    <submittedName>
        <fullName evidence="2">Uncharacterized protein</fullName>
    </submittedName>
</protein>
<organism evidence="2 3">
    <name type="scientific">Zooshikella ganghwensis</name>
    <dbReference type="NCBI Taxonomy" id="202772"/>
    <lineage>
        <taxon>Bacteria</taxon>
        <taxon>Pseudomonadati</taxon>
        <taxon>Pseudomonadota</taxon>
        <taxon>Gammaproteobacteria</taxon>
        <taxon>Oceanospirillales</taxon>
        <taxon>Zooshikellaceae</taxon>
        <taxon>Zooshikella</taxon>
    </lineage>
</organism>
<evidence type="ECO:0000313" key="2">
    <source>
        <dbReference type="EMBL" id="RDH42676.1"/>
    </source>
</evidence>
<dbReference type="AlphaFoldDB" id="A0A4P9VJA7"/>
<dbReference type="Proteomes" id="UP000257039">
    <property type="component" value="Unassembled WGS sequence"/>
</dbReference>
<reference evidence="2 3" key="1">
    <citation type="submission" date="2017-04" db="EMBL/GenBank/DDBJ databases">
        <title>Draft genome sequence of Zooshikella ganghwensis VG4 isolated from Red Sea sediments.</title>
        <authorList>
            <person name="Rehman Z."/>
            <person name="Alam I."/>
            <person name="Kamau A."/>
            <person name="Bajic V."/>
            <person name="Leiknes T."/>
        </authorList>
    </citation>
    <scope>NUCLEOTIDE SEQUENCE [LARGE SCALE GENOMIC DNA]</scope>
    <source>
        <strain evidence="2 3">VG4</strain>
    </source>
</reference>
<gene>
    <name evidence="2" type="ORF">B9G39_04010</name>
</gene>
<sequence length="110" mass="12382">MKKIIIAILVGLFSTNVMSDHSWDGVVKGQIEQIDVSSTDDMTFRVLLKGVPSMCENSHRFAYLKKNNDSPVYDTYISALLAAKFAQAEVTIYSTKDEHGYCRIGYIVIR</sequence>
<name>A0A4P9VJA7_9GAMM</name>
<keyword evidence="3" id="KW-1185">Reference proteome</keyword>
<keyword evidence="1" id="KW-0732">Signal</keyword>
<dbReference type="EMBL" id="NDXW01000001">
    <property type="protein sequence ID" value="RDH42676.1"/>
    <property type="molecule type" value="Genomic_DNA"/>
</dbReference>
<dbReference type="RefSeq" id="WP_027708894.1">
    <property type="nucleotide sequence ID" value="NZ_JAEVHG010000011.1"/>
</dbReference>
<comment type="caution">
    <text evidence="2">The sequence shown here is derived from an EMBL/GenBank/DDBJ whole genome shotgun (WGS) entry which is preliminary data.</text>
</comment>
<accession>A0A4P9VJA7</accession>
<feature type="signal peptide" evidence="1">
    <location>
        <begin position="1"/>
        <end position="19"/>
    </location>
</feature>
<feature type="chain" id="PRO_5020186851" evidence="1">
    <location>
        <begin position="20"/>
        <end position="110"/>
    </location>
</feature>
<evidence type="ECO:0000313" key="3">
    <source>
        <dbReference type="Proteomes" id="UP000257039"/>
    </source>
</evidence>
<proteinExistence type="predicted"/>